<proteinExistence type="predicted"/>
<evidence type="ECO:0000313" key="3">
    <source>
        <dbReference type="EMBL" id="PNP96449.1"/>
    </source>
</evidence>
<evidence type="ECO:0000256" key="1">
    <source>
        <dbReference type="SAM" id="Coils"/>
    </source>
</evidence>
<keyword evidence="1" id="KW-0175">Coiled coil</keyword>
<dbReference type="AlphaFoldDB" id="A0A2K0XPI4"/>
<organism evidence="3 4">
    <name type="scientific">Hoylesella timonensis</name>
    <dbReference type="NCBI Taxonomy" id="386414"/>
    <lineage>
        <taxon>Bacteria</taxon>
        <taxon>Pseudomonadati</taxon>
        <taxon>Bacteroidota</taxon>
        <taxon>Bacteroidia</taxon>
        <taxon>Bacteroidales</taxon>
        <taxon>Prevotellaceae</taxon>
        <taxon>Hoylesella</taxon>
    </lineage>
</organism>
<sequence>MENKEKENPEVLEQPQTSEENTPEQHEEDVKFAHDMLEGMTTEELEAFFEVNGKSIGNMDFDKKLTEEELAEMKDEIFRLNDELMETTEEKANLTKHYGDRIKSLQTQMNTVTTNVKRGTKSVFEPCVKVLDMKGKHVYYFAQSTGQCVLVRGIEPKDLEQEFPFVTVYNVIDENGDKVELTVSRNGGKPEVGDKTSDSDGDYTFNDGTLVTIEGGKIVNIEDPESDESSQDPNDEDDD</sequence>
<feature type="compositionally biased region" description="Acidic residues" evidence="2">
    <location>
        <begin position="222"/>
        <end position="239"/>
    </location>
</feature>
<feature type="coiled-coil region" evidence="1">
    <location>
        <begin position="63"/>
        <end position="97"/>
    </location>
</feature>
<name>A0A2K0XPI4_9BACT</name>
<accession>A0A2K0XPI4</accession>
<dbReference type="RefSeq" id="WP_103002401.1">
    <property type="nucleotide sequence ID" value="NZ_NBAX01000001.1"/>
</dbReference>
<gene>
    <name evidence="3" type="ORF">BFS16_00760</name>
</gene>
<dbReference type="EMBL" id="NBAX01000001">
    <property type="protein sequence ID" value="PNP96449.1"/>
    <property type="molecule type" value="Genomic_DNA"/>
</dbReference>
<dbReference type="Proteomes" id="UP000236634">
    <property type="component" value="Unassembled WGS sequence"/>
</dbReference>
<evidence type="ECO:0000313" key="4">
    <source>
        <dbReference type="Proteomes" id="UP000236634"/>
    </source>
</evidence>
<feature type="region of interest" description="Disordered" evidence="2">
    <location>
        <begin position="1"/>
        <end position="29"/>
    </location>
</feature>
<comment type="caution">
    <text evidence="3">The sequence shown here is derived from an EMBL/GenBank/DDBJ whole genome shotgun (WGS) entry which is preliminary data.</text>
</comment>
<evidence type="ECO:0000256" key="2">
    <source>
        <dbReference type="SAM" id="MobiDB-lite"/>
    </source>
</evidence>
<protein>
    <submittedName>
        <fullName evidence="3">Uncharacterized protein</fullName>
    </submittedName>
</protein>
<reference evidence="3 4" key="1">
    <citation type="submission" date="2017-03" db="EMBL/GenBank/DDBJ databases">
        <authorList>
            <person name="Afonso C.L."/>
            <person name="Miller P.J."/>
            <person name="Scott M.A."/>
            <person name="Spackman E."/>
            <person name="Goraichik I."/>
            <person name="Dimitrov K.M."/>
            <person name="Suarez D.L."/>
            <person name="Swayne D.E."/>
        </authorList>
    </citation>
    <scope>NUCLEOTIDE SEQUENCE [LARGE SCALE GENOMIC DNA]</scope>
    <source>
        <strain evidence="3 4">DNF00076</strain>
    </source>
</reference>
<feature type="region of interest" description="Disordered" evidence="2">
    <location>
        <begin position="182"/>
        <end position="239"/>
    </location>
</feature>